<protein>
    <submittedName>
        <fullName evidence="1">Uncharacterized protein</fullName>
    </submittedName>
</protein>
<name>A0A285SHE8_9HYPH</name>
<dbReference type="Proteomes" id="UP000219331">
    <property type="component" value="Unassembled WGS sequence"/>
</dbReference>
<evidence type="ECO:0000313" key="2">
    <source>
        <dbReference type="Proteomes" id="UP000219331"/>
    </source>
</evidence>
<organism evidence="1 2">
    <name type="scientific">Stappia indica</name>
    <dbReference type="NCBI Taxonomy" id="538381"/>
    <lineage>
        <taxon>Bacteria</taxon>
        <taxon>Pseudomonadati</taxon>
        <taxon>Pseudomonadota</taxon>
        <taxon>Alphaproteobacteria</taxon>
        <taxon>Hyphomicrobiales</taxon>
        <taxon>Stappiaceae</taxon>
        <taxon>Stappia</taxon>
    </lineage>
</organism>
<proteinExistence type="predicted"/>
<dbReference type="EMBL" id="OBML01000005">
    <property type="protein sequence ID" value="SOC06790.1"/>
    <property type="molecule type" value="Genomic_DNA"/>
</dbReference>
<dbReference type="OrthoDB" id="7354890at2"/>
<dbReference type="RefSeq" id="WP_067219423.1">
    <property type="nucleotide sequence ID" value="NZ_JAJGNR010000004.1"/>
</dbReference>
<dbReference type="STRING" id="538381.GCA_001696535_02078"/>
<evidence type="ECO:0000313" key="1">
    <source>
        <dbReference type="EMBL" id="SOC06790.1"/>
    </source>
</evidence>
<accession>A0A285SHE8</accession>
<reference evidence="1 2" key="1">
    <citation type="submission" date="2017-08" db="EMBL/GenBank/DDBJ databases">
        <authorList>
            <person name="de Groot N.N."/>
        </authorList>
    </citation>
    <scope>NUCLEOTIDE SEQUENCE [LARGE SCALE GENOMIC DNA]</scope>
    <source>
        <strain evidence="1 2">USBA 352</strain>
    </source>
</reference>
<gene>
    <name evidence="1" type="ORF">SAMN05421512_105212</name>
</gene>
<sequence>MFIEVANGLNEHSASVRSFEACAREARERIAGEPEHAVAWLLVSRAAQAFVDAYDDQPLTLDVAGQALEQFRDLLQTLETAYAGGSAEAKVDALNKIALRLNAM</sequence>
<keyword evidence="2" id="KW-1185">Reference proteome</keyword>
<dbReference type="AlphaFoldDB" id="A0A285SHE8"/>